<evidence type="ECO:0000256" key="2">
    <source>
        <dbReference type="SAM" id="SignalP"/>
    </source>
</evidence>
<name>A0A246BMK3_9DEIO</name>
<feature type="compositionally biased region" description="Basic and acidic residues" evidence="1">
    <location>
        <begin position="468"/>
        <end position="478"/>
    </location>
</feature>
<dbReference type="OrthoDB" id="53191at2"/>
<accession>A0A246BMK3</accession>
<proteinExistence type="predicted"/>
<feature type="chain" id="PRO_5013258593" description="Agd3 CBM87 domain-containing protein" evidence="2">
    <location>
        <begin position="21"/>
        <end position="713"/>
    </location>
</feature>
<dbReference type="Pfam" id="PF25116">
    <property type="entry name" value="CBM87_Agd3"/>
    <property type="match status" value="1"/>
</dbReference>
<gene>
    <name evidence="4" type="ORF">CBQ26_07875</name>
</gene>
<protein>
    <recommendedName>
        <fullName evidence="3">Agd3 CBM87 domain-containing protein</fullName>
    </recommendedName>
</protein>
<evidence type="ECO:0000313" key="4">
    <source>
        <dbReference type="EMBL" id="OWL96899.1"/>
    </source>
</evidence>
<dbReference type="Proteomes" id="UP000197208">
    <property type="component" value="Unassembled WGS sequence"/>
</dbReference>
<dbReference type="PROSITE" id="PS51257">
    <property type="entry name" value="PROKAR_LIPOPROTEIN"/>
    <property type="match status" value="1"/>
</dbReference>
<keyword evidence="2" id="KW-0732">Signal</keyword>
<reference evidence="4 5" key="1">
    <citation type="submission" date="2017-05" db="EMBL/GenBank/DDBJ databases">
        <title>De novo genome assembly of Deniococcus indicus strain DR1.</title>
        <authorList>
            <person name="Chauhan D."/>
            <person name="Yennamalli R.M."/>
            <person name="Priyadarshini R."/>
        </authorList>
    </citation>
    <scope>NUCLEOTIDE SEQUENCE [LARGE SCALE GENOMIC DNA]</scope>
    <source>
        <strain evidence="4 5">DR1</strain>
    </source>
</reference>
<dbReference type="EMBL" id="NHMK01000010">
    <property type="protein sequence ID" value="OWL96899.1"/>
    <property type="molecule type" value="Genomic_DNA"/>
</dbReference>
<dbReference type="RefSeq" id="WP_088248096.1">
    <property type="nucleotide sequence ID" value="NZ_NHMK01000010.1"/>
</dbReference>
<evidence type="ECO:0000259" key="3">
    <source>
        <dbReference type="Pfam" id="PF25116"/>
    </source>
</evidence>
<dbReference type="AlphaFoldDB" id="A0A246BMK3"/>
<feature type="region of interest" description="Disordered" evidence="1">
    <location>
        <begin position="26"/>
        <end position="70"/>
    </location>
</feature>
<sequence length="713" mass="75759">MNRRTAAPTLALTLLTLTLAACGRPAAPATPAPTEDPASGNVTDTVSHGEHSLAAPGPDRSRLPGGAALGPATVTPGLRVQALPANVQPDRVALKVLVLSSGPGDYGVGAARALLDQSGIPHDVLDASRAPLTMDTLIAPDGSGRYQGVVLTDGALIMNPGDGTYPSALDSAEWAALFEYERTFRVRQLTLYGAPGTVPEDYGLRYVPGAETSTTSLRLNADGQGVFGDLKTAAIPILYAYTYPSALQGVPGVTTQVLATDPAGRVLAATSTSADGRERLILTSAQNAALLHSQLLGRGLAQWLTRGVHLGEHRRFLQVDIDDVFIAGDHLTSNLTLTTPFRLSGTDLLNVRAQQDRLRGSYPAAPNFRYALMFNGGGANTGVPTLCSNLPWLTRDLLSSVARCLNTQFDWVNHTLDHPRMDVMPLSTADAQIRDNLTVGTKLGLRMSRASLVTGEHSGLGFMDPNDDGTRNEEDAGPKQDLGLTRSNPNLLSAALGNGVTFLASDHSVASHRDAQCPSCGVPHPLRPELFLVPRWPNGVAYHVTTPDEATAFYNSLYGPGGRFPYWDRNLTYAEFLDRESDQGLSHVLSGAAFPHFMHQPNLRQYAGGKSLSTDWVQATLAKYSTYSTLPLNTLRWDDLGAHVRRHTAELKARAAGTLSGTWNRAAGTVRLTSSAGTVPVTLTGASSGALYGGVRTARYDLSGSLDVPVTPR</sequence>
<keyword evidence="5" id="KW-1185">Reference proteome</keyword>
<feature type="compositionally biased region" description="Low complexity" evidence="1">
    <location>
        <begin position="26"/>
        <end position="38"/>
    </location>
</feature>
<dbReference type="InterPro" id="IPR056827">
    <property type="entry name" value="CBM87_Agd3"/>
</dbReference>
<feature type="region of interest" description="Disordered" evidence="1">
    <location>
        <begin position="456"/>
        <end position="485"/>
    </location>
</feature>
<evidence type="ECO:0000256" key="1">
    <source>
        <dbReference type="SAM" id="MobiDB-lite"/>
    </source>
</evidence>
<comment type="caution">
    <text evidence="4">The sequence shown here is derived from an EMBL/GenBank/DDBJ whole genome shotgun (WGS) entry which is preliminary data.</text>
</comment>
<feature type="signal peptide" evidence="2">
    <location>
        <begin position="1"/>
        <end position="20"/>
    </location>
</feature>
<evidence type="ECO:0000313" key="5">
    <source>
        <dbReference type="Proteomes" id="UP000197208"/>
    </source>
</evidence>
<feature type="domain" description="Agd3 CBM87" evidence="3">
    <location>
        <begin position="93"/>
        <end position="197"/>
    </location>
</feature>
<organism evidence="4 5">
    <name type="scientific">Deinococcus indicus</name>
    <dbReference type="NCBI Taxonomy" id="223556"/>
    <lineage>
        <taxon>Bacteria</taxon>
        <taxon>Thermotogati</taxon>
        <taxon>Deinococcota</taxon>
        <taxon>Deinococci</taxon>
        <taxon>Deinococcales</taxon>
        <taxon>Deinococcaceae</taxon>
        <taxon>Deinococcus</taxon>
    </lineage>
</organism>